<evidence type="ECO:0000256" key="16">
    <source>
        <dbReference type="ARBA" id="ARBA00051738"/>
    </source>
</evidence>
<feature type="domain" description="Alanine dehydrogenase/pyridine nucleotide transhydrogenase N-terminal" evidence="22">
    <location>
        <begin position="28"/>
        <end position="175"/>
    </location>
</feature>
<evidence type="ECO:0000256" key="8">
    <source>
        <dbReference type="ARBA" id="ARBA00022857"/>
    </source>
</evidence>
<keyword evidence="11" id="KW-0560">Oxidoreductase</keyword>
<dbReference type="Proteomes" id="UP000694563">
    <property type="component" value="Chromosome 4"/>
</dbReference>
<dbReference type="FunFam" id="3.30.360.10:FF:000008">
    <property type="entry name" value="Alpha-aminoadipic semialdehyde synthase, mitochondrial"/>
    <property type="match status" value="1"/>
</dbReference>
<dbReference type="UniPathway" id="UPA00868">
    <property type="reaction ID" value="UER00835"/>
</dbReference>
<proteinExistence type="inferred from homology"/>
<keyword evidence="9" id="KW-0809">Transit peptide</keyword>
<keyword evidence="24" id="KW-1185">Reference proteome</keyword>
<evidence type="ECO:0000259" key="22">
    <source>
        <dbReference type="SMART" id="SM01003"/>
    </source>
</evidence>
<gene>
    <name evidence="23" type="primary">AASS</name>
</gene>
<sequence length="945" mass="105465">MLRAFSHTNGRCVFHHTKRWHHRKSVLAIRREDVNAWERRAPLAPKHVKELTRMGYKVLVQPSNRRAIHEKVRSSFDASNIVVQLLTIEYVKAGAIIQEDISEASLIIGVKRPPEDKLIPKKNYAFFSHTIKAQEANMPLLDEILKQEIRLFDYEKMVDHKGMRVVAFGKWAGVAGMINILHGLGLRFLALGHHTPFMHIGMAHNYRNSSQAVQAVRDAGYEISLGLMPKSVGPLTFVFTGTGNVSKGAQEMFSALPCEFVEPHELKEVSRSGDLRKVYGTVLSRHHHLVRKRDGQYDPVDYDKHPENYISRFHIDIAPYTTCLINGIYWEQNTPRLLNRQDTQKLLVPVKSAAGAMDGCPELPHRLLAICDISADTGGSIEFMTECTTIDNPFCMYDADQHITHDSVEGSGILMCSIDNLPAQLPIEATEYFGDMLFPYIEEMLLSEGSEPLEKQNYSPVVRDAVIASNGSLTPKYQYIQKLRENREQAQSLKMSVEKRVLLLGSGYVSGPVLEYLTRDPNIDITVVSVMKEQLEQLTKKYRNVTPVHMDVLMHEEKLSSLVKNHNLVISLLPYSAHPFVAKKCIDNKVNLVTASYLTPAMKELQESVEAAGITVISEMGLDPGLDHMLAMECIDKAKEVGATVISYTSFCGGLPAPEHSDNPLRYKFSWSPQGVLLNTVQSATYLKDGEIVNIPPGGALLDSVTPMDFFPGLNLEGFPNRDSTKYAEPYGIQTARTLLRGTLRYKGYSRTMGGFVKLGLINPDPYPLLSSTAPPLTWKELMCKLVGIKSPAEHHVLKEAVFNKLEKDKTQLEAVEWLGLLGDELVPTADSIVGALAKHMEMKLPFGTGERDMIVMRSEIGLRHPSGHLEDKFIDLVVYGDNQGYSAMAKTVGYPAAIAAKMVLDGEITAKGMVIPLTKNVYGPILERVRAEGIMYSTRSVIKQ</sequence>
<dbReference type="InterPro" id="IPR051168">
    <property type="entry name" value="AASS"/>
</dbReference>
<dbReference type="GO" id="GO:0005739">
    <property type="term" value="C:mitochondrion"/>
    <property type="evidence" value="ECO:0007669"/>
    <property type="project" value="UniProtKB-SubCell"/>
</dbReference>
<comment type="similarity">
    <text evidence="4">In the N-terminal section; belongs to the AlaDH/PNT family.</text>
</comment>
<evidence type="ECO:0000256" key="3">
    <source>
        <dbReference type="ARBA" id="ARBA00004720"/>
    </source>
</evidence>
<dbReference type="Gene3D" id="1.10.1870.10">
    <property type="entry name" value="Domain 3, Saccharopine reductase"/>
    <property type="match status" value="1"/>
</dbReference>
<evidence type="ECO:0000256" key="13">
    <source>
        <dbReference type="ARBA" id="ARBA00023128"/>
    </source>
</evidence>
<dbReference type="InterPro" id="IPR005097">
    <property type="entry name" value="Sacchrp_dh_NADP-bd"/>
</dbReference>
<comment type="pathway">
    <text evidence="3">Amino-acid degradation; L-lysine degradation via saccharopine pathway; glutaryl-CoA from L-lysine: step 2/6.</text>
</comment>
<dbReference type="InterPro" id="IPR032095">
    <property type="entry name" value="Sacchrp_dh-like_C"/>
</dbReference>
<keyword evidence="14" id="KW-0511">Multifunctional enzyme</keyword>
<comment type="catalytic activity">
    <reaction evidence="16">
        <text>L-saccharopine + NADP(+) + H2O = L-lysine + 2-oxoglutarate + NADPH + H(+)</text>
        <dbReference type="Rhea" id="RHEA:19373"/>
        <dbReference type="ChEBI" id="CHEBI:15377"/>
        <dbReference type="ChEBI" id="CHEBI:15378"/>
        <dbReference type="ChEBI" id="CHEBI:16810"/>
        <dbReference type="ChEBI" id="CHEBI:32551"/>
        <dbReference type="ChEBI" id="CHEBI:57783"/>
        <dbReference type="ChEBI" id="CHEBI:57951"/>
        <dbReference type="ChEBI" id="CHEBI:58349"/>
        <dbReference type="EC" id="1.5.1.8"/>
    </reaction>
    <physiologicalReaction direction="right-to-left" evidence="16">
        <dbReference type="Rhea" id="RHEA:19375"/>
    </physiologicalReaction>
</comment>
<dbReference type="EC" id="1.5.1.9" evidence="7"/>
<dbReference type="PANTHER" id="PTHR11133:SF22">
    <property type="entry name" value="ALPHA-AMINOADIPIC SEMIALDEHYDE SYNTHASE, MITOCHONDRIAL"/>
    <property type="match status" value="1"/>
</dbReference>
<dbReference type="SUPFAM" id="SSF52283">
    <property type="entry name" value="Formate/glycerate dehydrogenase catalytic domain-like"/>
    <property type="match status" value="1"/>
</dbReference>
<dbReference type="EC" id="1.5.1.8" evidence="6"/>
<organism evidence="23 24">
    <name type="scientific">Catharus ustulatus</name>
    <name type="common">Russet-backed thrush</name>
    <name type="synonym">Hylocichla ustulatus</name>
    <dbReference type="NCBI Taxonomy" id="91951"/>
    <lineage>
        <taxon>Eukaryota</taxon>
        <taxon>Metazoa</taxon>
        <taxon>Chordata</taxon>
        <taxon>Craniata</taxon>
        <taxon>Vertebrata</taxon>
        <taxon>Euteleostomi</taxon>
        <taxon>Archelosauria</taxon>
        <taxon>Archosauria</taxon>
        <taxon>Dinosauria</taxon>
        <taxon>Saurischia</taxon>
        <taxon>Theropoda</taxon>
        <taxon>Coelurosauria</taxon>
        <taxon>Aves</taxon>
        <taxon>Neognathae</taxon>
        <taxon>Neoaves</taxon>
        <taxon>Telluraves</taxon>
        <taxon>Australaves</taxon>
        <taxon>Passeriformes</taxon>
        <taxon>Turdidae</taxon>
        <taxon>Catharus</taxon>
    </lineage>
</organism>
<evidence type="ECO:0000256" key="1">
    <source>
        <dbReference type="ARBA" id="ARBA00004173"/>
    </source>
</evidence>
<dbReference type="GO" id="GO:0047131">
    <property type="term" value="F:saccharopine dehydrogenase (NAD+, L-glutamate-forming) activity"/>
    <property type="evidence" value="ECO:0007669"/>
    <property type="project" value="UniProtKB-EC"/>
</dbReference>
<keyword evidence="12" id="KW-0520">NAD</keyword>
<protein>
    <recommendedName>
        <fullName evidence="19">Alpha-aminoadipic semialdehyde synthase, mitochondrial</fullName>
        <ecNumber evidence="6">1.5.1.8</ecNumber>
        <ecNumber evidence="7">1.5.1.9</ecNumber>
    </recommendedName>
    <alternativeName>
        <fullName evidence="20">LKR/SDH</fullName>
    </alternativeName>
</protein>
<dbReference type="InterPro" id="IPR007698">
    <property type="entry name" value="AlaDH/PNT_NAD(H)-bd"/>
</dbReference>
<evidence type="ECO:0000259" key="21">
    <source>
        <dbReference type="SMART" id="SM01002"/>
    </source>
</evidence>
<evidence type="ECO:0000313" key="24">
    <source>
        <dbReference type="Proteomes" id="UP000694563"/>
    </source>
</evidence>
<keyword evidence="13" id="KW-0496">Mitochondrion</keyword>
<reference evidence="23" key="3">
    <citation type="submission" date="2025-09" db="UniProtKB">
        <authorList>
            <consortium name="Ensembl"/>
        </authorList>
    </citation>
    <scope>IDENTIFICATION</scope>
</reference>
<evidence type="ECO:0000256" key="2">
    <source>
        <dbReference type="ARBA" id="ARBA00004682"/>
    </source>
</evidence>
<comment type="catalytic activity">
    <reaction evidence="17">
        <text>L-saccharopine + NAD(+) + H2O = (S)-2-amino-6-oxohexanoate + L-glutamate + NADH + H(+)</text>
        <dbReference type="Rhea" id="RHEA:24520"/>
        <dbReference type="ChEBI" id="CHEBI:15377"/>
        <dbReference type="ChEBI" id="CHEBI:15378"/>
        <dbReference type="ChEBI" id="CHEBI:29985"/>
        <dbReference type="ChEBI" id="CHEBI:57540"/>
        <dbReference type="ChEBI" id="CHEBI:57945"/>
        <dbReference type="ChEBI" id="CHEBI:57951"/>
        <dbReference type="ChEBI" id="CHEBI:58321"/>
        <dbReference type="EC" id="1.5.1.9"/>
    </reaction>
    <physiologicalReaction direction="left-to-right" evidence="17">
        <dbReference type="Rhea" id="RHEA:24521"/>
    </physiologicalReaction>
</comment>
<dbReference type="FunFam" id="3.40.50.720:FF:000087">
    <property type="entry name" value="alpha-aminoadipic semialdehyde synthase, mitochondrial"/>
    <property type="match status" value="1"/>
</dbReference>
<name>A0A8C3VE56_CATUS</name>
<dbReference type="Pfam" id="PF03435">
    <property type="entry name" value="Sacchrp_dh_NADP"/>
    <property type="match status" value="1"/>
</dbReference>
<evidence type="ECO:0000256" key="5">
    <source>
        <dbReference type="ARBA" id="ARBA00011881"/>
    </source>
</evidence>
<dbReference type="SUPFAM" id="SSF55347">
    <property type="entry name" value="Glyceraldehyde-3-phosphate dehydrogenase-like, C-terminal domain"/>
    <property type="match status" value="1"/>
</dbReference>
<evidence type="ECO:0000256" key="4">
    <source>
        <dbReference type="ARBA" id="ARBA00005624"/>
    </source>
</evidence>
<keyword evidence="10" id="KW-0007">Acetylation</keyword>
<evidence type="ECO:0000313" key="23">
    <source>
        <dbReference type="Ensembl" id="ENSCUSP00005024912.1"/>
    </source>
</evidence>
<dbReference type="AlphaFoldDB" id="A0A8C3VE56"/>
<evidence type="ECO:0000256" key="19">
    <source>
        <dbReference type="ARBA" id="ARBA00072416"/>
    </source>
</evidence>
<evidence type="ECO:0000256" key="17">
    <source>
        <dbReference type="ARBA" id="ARBA00051926"/>
    </source>
</evidence>
<dbReference type="SUPFAM" id="SSF51735">
    <property type="entry name" value="NAD(P)-binding Rossmann-fold domains"/>
    <property type="match status" value="1"/>
</dbReference>
<reference evidence="23" key="1">
    <citation type="submission" date="2020-10" db="EMBL/GenBank/DDBJ databases">
        <title>Catharus ustulatus (Swainson's thrush) genome, bCatUst1, primary haplotype v2.</title>
        <authorList>
            <person name="Delmore K."/>
            <person name="Vafadar M."/>
            <person name="Formenti G."/>
            <person name="Chow W."/>
            <person name="Pelan S."/>
            <person name="Howe K."/>
            <person name="Rhie A."/>
            <person name="Mountcastle J."/>
            <person name="Haase B."/>
            <person name="Fedrigo O."/>
            <person name="Jarvis E.D."/>
        </authorList>
    </citation>
    <scope>NUCLEOTIDE SEQUENCE [LARGE SCALE GENOMIC DNA]</scope>
</reference>
<dbReference type="GO" id="GO:0019878">
    <property type="term" value="P:lysine biosynthetic process via aminoadipic acid"/>
    <property type="evidence" value="ECO:0007669"/>
    <property type="project" value="TreeGrafter"/>
</dbReference>
<dbReference type="CDD" id="cd12189">
    <property type="entry name" value="LKR_SDH_like"/>
    <property type="match status" value="1"/>
</dbReference>
<dbReference type="Pfam" id="PF16653">
    <property type="entry name" value="Sacchrp_dh_C"/>
    <property type="match status" value="1"/>
</dbReference>
<dbReference type="FunFam" id="3.40.50.720:FF:000072">
    <property type="entry name" value="Saccharopine dehydrogenase [NADP(+), L-glutamate-forming]"/>
    <property type="match status" value="1"/>
</dbReference>
<evidence type="ECO:0000256" key="11">
    <source>
        <dbReference type="ARBA" id="ARBA00023002"/>
    </source>
</evidence>
<evidence type="ECO:0000256" key="18">
    <source>
        <dbReference type="ARBA" id="ARBA00055923"/>
    </source>
</evidence>
<dbReference type="Gene3D" id="3.30.360.10">
    <property type="entry name" value="Dihydrodipicolinate Reductase, domain 2"/>
    <property type="match status" value="1"/>
</dbReference>
<dbReference type="GO" id="GO:0033512">
    <property type="term" value="P:L-lysine catabolic process to acetyl-CoA via saccharopine"/>
    <property type="evidence" value="ECO:0007669"/>
    <property type="project" value="UniProtKB-UniPathway"/>
</dbReference>
<dbReference type="InterPro" id="IPR007886">
    <property type="entry name" value="AlaDH/PNT_N"/>
</dbReference>
<keyword evidence="8" id="KW-0521">NADP</keyword>
<dbReference type="Pfam" id="PF05222">
    <property type="entry name" value="AlaDh_PNT_N"/>
    <property type="match status" value="1"/>
</dbReference>
<dbReference type="GO" id="GO:0047130">
    <property type="term" value="F:saccharopine dehydrogenase (NADP+, L-lysine-forming) activity"/>
    <property type="evidence" value="ECO:0007669"/>
    <property type="project" value="UniProtKB-EC"/>
</dbReference>
<dbReference type="InterPro" id="IPR036291">
    <property type="entry name" value="NAD(P)-bd_dom_sf"/>
</dbReference>
<comment type="pathway">
    <text evidence="2">Amino-acid degradation; L-lysine degradation via saccharopine pathway; glutaryl-CoA from L-lysine: step 1/6.</text>
</comment>
<dbReference type="SMART" id="SM01002">
    <property type="entry name" value="AlaDh_PNT_C"/>
    <property type="match status" value="1"/>
</dbReference>
<evidence type="ECO:0000256" key="10">
    <source>
        <dbReference type="ARBA" id="ARBA00022990"/>
    </source>
</evidence>
<dbReference type="Ensembl" id="ENSCUST00005025790.1">
    <property type="protein sequence ID" value="ENSCUSP00005024912.1"/>
    <property type="gene ID" value="ENSCUSG00005015367.1"/>
</dbReference>
<evidence type="ECO:0000256" key="15">
    <source>
        <dbReference type="ARBA" id="ARBA00025744"/>
    </source>
</evidence>
<evidence type="ECO:0000256" key="20">
    <source>
        <dbReference type="ARBA" id="ARBA00081012"/>
    </source>
</evidence>
<comment type="subunit">
    <text evidence="5">Homotetramer.</text>
</comment>
<evidence type="ECO:0000256" key="7">
    <source>
        <dbReference type="ARBA" id="ARBA00012849"/>
    </source>
</evidence>
<dbReference type="SMART" id="SM01003">
    <property type="entry name" value="AlaDh_PNT_N"/>
    <property type="match status" value="1"/>
</dbReference>
<comment type="function">
    <text evidence="18">Bifunctional enzyme that catalyzes the first two steps in lysine degradation.</text>
</comment>
<accession>A0A8C3VE56</accession>
<dbReference type="PANTHER" id="PTHR11133">
    <property type="entry name" value="SACCHAROPINE DEHYDROGENASE"/>
    <property type="match status" value="1"/>
</dbReference>
<reference evidence="23" key="2">
    <citation type="submission" date="2025-08" db="UniProtKB">
        <authorList>
            <consortium name="Ensembl"/>
        </authorList>
    </citation>
    <scope>IDENTIFICATION</scope>
</reference>
<evidence type="ECO:0000256" key="9">
    <source>
        <dbReference type="ARBA" id="ARBA00022946"/>
    </source>
</evidence>
<dbReference type="FunFam" id="1.10.1870.10:FF:000001">
    <property type="entry name" value="Alpha-aminoadipic semialdehyde synthase, mitochondrial"/>
    <property type="match status" value="1"/>
</dbReference>
<dbReference type="Gene3D" id="3.40.50.720">
    <property type="entry name" value="NAD(P)-binding Rossmann-like Domain"/>
    <property type="match status" value="3"/>
</dbReference>
<comment type="subcellular location">
    <subcellularLocation>
        <location evidence="1">Mitochondrion</location>
    </subcellularLocation>
</comment>
<evidence type="ECO:0000256" key="14">
    <source>
        <dbReference type="ARBA" id="ARBA00023268"/>
    </source>
</evidence>
<feature type="domain" description="Alanine dehydrogenase/pyridine nucleotide transhydrogenase NAD(H)-binding" evidence="21">
    <location>
        <begin position="215"/>
        <end position="417"/>
    </location>
</feature>
<evidence type="ECO:0000256" key="12">
    <source>
        <dbReference type="ARBA" id="ARBA00023027"/>
    </source>
</evidence>
<evidence type="ECO:0000256" key="6">
    <source>
        <dbReference type="ARBA" id="ARBA00012846"/>
    </source>
</evidence>
<comment type="similarity">
    <text evidence="15">In the C-terminal section; belongs to the saccharopine dehydrogenase family.</text>
</comment>